<keyword evidence="2" id="KW-1185">Reference proteome</keyword>
<evidence type="ECO:0000313" key="1">
    <source>
        <dbReference type="EMBL" id="KIK77431.1"/>
    </source>
</evidence>
<sequence length="99" mass="11523">MTKPEVIQFSNGHFHHVLTQFCSLRHNLNSNSLRCCQENTEALVEEFGPDALWDEYGIIEHLPFTNDFTHADIYDLLLPNLLHQIFKGSFKGHLVDWVK</sequence>
<name>A0A0D0D1J9_9AGAM</name>
<dbReference type="Pfam" id="PF18759">
    <property type="entry name" value="Plavaka"/>
    <property type="match status" value="1"/>
</dbReference>
<dbReference type="OrthoDB" id="3199698at2759"/>
<dbReference type="Proteomes" id="UP000054538">
    <property type="component" value="Unassembled WGS sequence"/>
</dbReference>
<dbReference type="HOGENOM" id="CLU_2321099_0_0_1"/>
<reference evidence="1 2" key="1">
    <citation type="submission" date="2014-04" db="EMBL/GenBank/DDBJ databases">
        <authorList>
            <consortium name="DOE Joint Genome Institute"/>
            <person name="Kuo A."/>
            <person name="Kohler A."/>
            <person name="Jargeat P."/>
            <person name="Nagy L.G."/>
            <person name="Floudas D."/>
            <person name="Copeland A."/>
            <person name="Barry K.W."/>
            <person name="Cichocki N."/>
            <person name="Veneault-Fourrey C."/>
            <person name="LaButti K."/>
            <person name="Lindquist E.A."/>
            <person name="Lipzen A."/>
            <person name="Lundell T."/>
            <person name="Morin E."/>
            <person name="Murat C."/>
            <person name="Sun H."/>
            <person name="Tunlid A."/>
            <person name="Henrissat B."/>
            <person name="Grigoriev I.V."/>
            <person name="Hibbett D.S."/>
            <person name="Martin F."/>
            <person name="Nordberg H.P."/>
            <person name="Cantor M.N."/>
            <person name="Hua S.X."/>
        </authorList>
    </citation>
    <scope>NUCLEOTIDE SEQUENCE [LARGE SCALE GENOMIC DNA]</scope>
    <source>
        <strain evidence="1 2">Ve08.2h10</strain>
    </source>
</reference>
<proteinExistence type="predicted"/>
<dbReference type="AlphaFoldDB" id="A0A0D0D1J9"/>
<dbReference type="InterPro" id="IPR041078">
    <property type="entry name" value="Plavaka"/>
</dbReference>
<reference evidence="2" key="2">
    <citation type="submission" date="2015-01" db="EMBL/GenBank/DDBJ databases">
        <title>Evolutionary Origins and Diversification of the Mycorrhizal Mutualists.</title>
        <authorList>
            <consortium name="DOE Joint Genome Institute"/>
            <consortium name="Mycorrhizal Genomics Consortium"/>
            <person name="Kohler A."/>
            <person name="Kuo A."/>
            <person name="Nagy L.G."/>
            <person name="Floudas D."/>
            <person name="Copeland A."/>
            <person name="Barry K.W."/>
            <person name="Cichocki N."/>
            <person name="Veneault-Fourrey C."/>
            <person name="LaButti K."/>
            <person name="Lindquist E.A."/>
            <person name="Lipzen A."/>
            <person name="Lundell T."/>
            <person name="Morin E."/>
            <person name="Murat C."/>
            <person name="Riley R."/>
            <person name="Ohm R."/>
            <person name="Sun H."/>
            <person name="Tunlid A."/>
            <person name="Henrissat B."/>
            <person name="Grigoriev I.V."/>
            <person name="Hibbett D.S."/>
            <person name="Martin F."/>
        </authorList>
    </citation>
    <scope>NUCLEOTIDE SEQUENCE [LARGE SCALE GENOMIC DNA]</scope>
    <source>
        <strain evidence="2">Ve08.2h10</strain>
    </source>
</reference>
<accession>A0A0D0D1J9</accession>
<protein>
    <submittedName>
        <fullName evidence="1">Uncharacterized protein</fullName>
    </submittedName>
</protein>
<evidence type="ECO:0000313" key="2">
    <source>
        <dbReference type="Proteomes" id="UP000054538"/>
    </source>
</evidence>
<gene>
    <name evidence="1" type="ORF">PAXRUDRAFT_166876</name>
</gene>
<organism evidence="1 2">
    <name type="scientific">Paxillus rubicundulus Ve08.2h10</name>
    <dbReference type="NCBI Taxonomy" id="930991"/>
    <lineage>
        <taxon>Eukaryota</taxon>
        <taxon>Fungi</taxon>
        <taxon>Dikarya</taxon>
        <taxon>Basidiomycota</taxon>
        <taxon>Agaricomycotina</taxon>
        <taxon>Agaricomycetes</taxon>
        <taxon>Agaricomycetidae</taxon>
        <taxon>Boletales</taxon>
        <taxon>Paxilineae</taxon>
        <taxon>Paxillaceae</taxon>
        <taxon>Paxillus</taxon>
    </lineage>
</organism>
<dbReference type="STRING" id="930991.A0A0D0D1J9"/>
<dbReference type="InParanoid" id="A0A0D0D1J9"/>
<dbReference type="EMBL" id="KN826991">
    <property type="protein sequence ID" value="KIK77431.1"/>
    <property type="molecule type" value="Genomic_DNA"/>
</dbReference>